<feature type="compositionally biased region" description="Pro residues" evidence="1">
    <location>
        <begin position="7"/>
        <end position="28"/>
    </location>
</feature>
<dbReference type="AlphaFoldDB" id="A0A8H8DJB3"/>
<dbReference type="Proteomes" id="UP000673691">
    <property type="component" value="Unassembled WGS sequence"/>
</dbReference>
<protein>
    <submittedName>
        <fullName evidence="2">Uncharacterized protein</fullName>
    </submittedName>
</protein>
<name>A0A8H8DJB3_9FUNG</name>
<feature type="region of interest" description="Disordered" evidence="1">
    <location>
        <begin position="1"/>
        <end position="47"/>
    </location>
</feature>
<organism evidence="2 3">
    <name type="scientific">Olpidium bornovanus</name>
    <dbReference type="NCBI Taxonomy" id="278681"/>
    <lineage>
        <taxon>Eukaryota</taxon>
        <taxon>Fungi</taxon>
        <taxon>Fungi incertae sedis</taxon>
        <taxon>Olpidiomycota</taxon>
        <taxon>Olpidiomycotina</taxon>
        <taxon>Olpidiomycetes</taxon>
        <taxon>Olpidiales</taxon>
        <taxon>Olpidiaceae</taxon>
        <taxon>Olpidium</taxon>
    </lineage>
</organism>
<gene>
    <name evidence="2" type="ORF">BJ554DRAFT_8114</name>
</gene>
<evidence type="ECO:0000313" key="3">
    <source>
        <dbReference type="Proteomes" id="UP000673691"/>
    </source>
</evidence>
<proteinExistence type="predicted"/>
<keyword evidence="3" id="KW-1185">Reference proteome</keyword>
<reference evidence="2 3" key="1">
    <citation type="journal article" name="Sci. Rep.">
        <title>Genome-scale phylogenetic analyses confirm Olpidium as the closest living zoosporic fungus to the non-flagellated, terrestrial fungi.</title>
        <authorList>
            <person name="Chang Y."/>
            <person name="Rochon D."/>
            <person name="Sekimoto S."/>
            <person name="Wang Y."/>
            <person name="Chovatia M."/>
            <person name="Sandor L."/>
            <person name="Salamov A."/>
            <person name="Grigoriev I.V."/>
            <person name="Stajich J.E."/>
            <person name="Spatafora J.W."/>
        </authorList>
    </citation>
    <scope>NUCLEOTIDE SEQUENCE [LARGE SCALE GENOMIC DNA]</scope>
    <source>
        <strain evidence="2">S191</strain>
    </source>
</reference>
<feature type="non-terminal residue" evidence="2">
    <location>
        <position position="1"/>
    </location>
</feature>
<accession>A0A8H8DJB3</accession>
<sequence>FLARPARPAPASAPPPPPPPPCPRPPSAPRGHCAGKDDPPPGRLAPSLRCAAHALSPPPDARVHDLKKGHPLPALVHAQRGWRPWAAAKSSSAGNWV</sequence>
<comment type="caution">
    <text evidence="2">The sequence shown here is derived from an EMBL/GenBank/DDBJ whole genome shotgun (WGS) entry which is preliminary data.</text>
</comment>
<evidence type="ECO:0000313" key="2">
    <source>
        <dbReference type="EMBL" id="KAG5459907.1"/>
    </source>
</evidence>
<evidence type="ECO:0000256" key="1">
    <source>
        <dbReference type="SAM" id="MobiDB-lite"/>
    </source>
</evidence>
<dbReference type="EMBL" id="JAEFCI010006098">
    <property type="protein sequence ID" value="KAG5459907.1"/>
    <property type="molecule type" value="Genomic_DNA"/>
</dbReference>
<feature type="non-terminal residue" evidence="2">
    <location>
        <position position="97"/>
    </location>
</feature>